<dbReference type="GO" id="GO:0005739">
    <property type="term" value="C:mitochondrion"/>
    <property type="evidence" value="ECO:0007669"/>
    <property type="project" value="TreeGrafter"/>
</dbReference>
<evidence type="ECO:0000256" key="1">
    <source>
        <dbReference type="ARBA" id="ARBA00012261"/>
    </source>
</evidence>
<dbReference type="OrthoDB" id="10268103at2759"/>
<dbReference type="CDD" id="cd08646">
    <property type="entry name" value="FMT_core_Met-tRNA-FMT_N"/>
    <property type="match status" value="1"/>
</dbReference>
<evidence type="ECO:0000259" key="2">
    <source>
        <dbReference type="Pfam" id="PF00551"/>
    </source>
</evidence>
<gene>
    <name evidence="3" type="ORF">CDD82_1633</name>
</gene>
<name>A0A2C5XB96_9HYPO</name>
<dbReference type="AlphaFoldDB" id="A0A2C5XB96"/>
<evidence type="ECO:0000313" key="4">
    <source>
        <dbReference type="Proteomes" id="UP000224854"/>
    </source>
</evidence>
<keyword evidence="4" id="KW-1185">Reference proteome</keyword>
<dbReference type="SUPFAM" id="SSF53328">
    <property type="entry name" value="Formyltransferase"/>
    <property type="match status" value="1"/>
</dbReference>
<dbReference type="Proteomes" id="UP000224854">
    <property type="component" value="Unassembled WGS sequence"/>
</dbReference>
<dbReference type="InterPro" id="IPR002376">
    <property type="entry name" value="Formyl_transf_N"/>
</dbReference>
<evidence type="ECO:0000313" key="3">
    <source>
        <dbReference type="EMBL" id="PHH65809.1"/>
    </source>
</evidence>
<dbReference type="PANTHER" id="PTHR11138:SF5">
    <property type="entry name" value="METHIONYL-TRNA FORMYLTRANSFERASE, MITOCHONDRIAL"/>
    <property type="match status" value="1"/>
</dbReference>
<dbReference type="EMBL" id="NJEU01001502">
    <property type="protein sequence ID" value="PHH65809.1"/>
    <property type="molecule type" value="Genomic_DNA"/>
</dbReference>
<accession>A0A2C5XB96</accession>
<dbReference type="PANTHER" id="PTHR11138">
    <property type="entry name" value="METHIONYL-TRNA FORMYLTRANSFERASE"/>
    <property type="match status" value="1"/>
</dbReference>
<dbReference type="Pfam" id="PF00551">
    <property type="entry name" value="Formyl_trans_N"/>
    <property type="match status" value="1"/>
</dbReference>
<sequence>MALSFVRHGGLCHQPPLATTGRCLLASPCRRFSTPVSRKQSDPLRILFCGSDAFSCASLAALYDEKKVNPGLIEAIDVFMVPPKRYGRCFKQRRDVPCDILARSLDLPTHHRETFDDWELPHGVNLIIAVSFGLFVPGRLIRAAKYGGLNIHPSFLPDLRGPAPLHRAMLRGDRHFGISLQTLDERHFDHGVVLAQTLRPGKPIAHDAHLKDVWSQASQAGAQMLIQGLRHRLHVPPYTNLVPQEEEKDLMHAHKVVKADSYINWAKWKTMADFDLRFRVLNWVWFWAYNRLGTLSRVIIHEMGPCSMESIQSKIWKKGTLSVTDQIGGERLELPVVAFDNQRLALRIGDEHQGEWVELHKVKSENEKCREDVARALYRYIQYGGTGDTQKSGSQDEAQQLAE</sequence>
<dbReference type="GO" id="GO:0004479">
    <property type="term" value="F:methionyl-tRNA formyltransferase activity"/>
    <property type="evidence" value="ECO:0007669"/>
    <property type="project" value="UniProtKB-EC"/>
</dbReference>
<dbReference type="InterPro" id="IPR036477">
    <property type="entry name" value="Formyl_transf_N_sf"/>
</dbReference>
<protein>
    <recommendedName>
        <fullName evidence="1">methionyl-tRNA formyltransferase</fullName>
        <ecNumber evidence="1">2.1.2.9</ecNumber>
    </recommendedName>
</protein>
<organism evidence="3 4">
    <name type="scientific">Ophiocordyceps australis</name>
    <dbReference type="NCBI Taxonomy" id="1399860"/>
    <lineage>
        <taxon>Eukaryota</taxon>
        <taxon>Fungi</taxon>
        <taxon>Dikarya</taxon>
        <taxon>Ascomycota</taxon>
        <taxon>Pezizomycotina</taxon>
        <taxon>Sordariomycetes</taxon>
        <taxon>Hypocreomycetidae</taxon>
        <taxon>Hypocreales</taxon>
        <taxon>Ophiocordycipitaceae</taxon>
        <taxon>Ophiocordyceps</taxon>
    </lineage>
</organism>
<feature type="domain" description="Formyl transferase N-terminal" evidence="2">
    <location>
        <begin position="45"/>
        <end position="225"/>
    </location>
</feature>
<reference evidence="3 4" key="1">
    <citation type="submission" date="2017-06" db="EMBL/GenBank/DDBJ databases">
        <title>Ant-infecting Ophiocordyceps genomes reveal a high diversity of potential behavioral manipulation genes and a possible major role for enterotoxins.</title>
        <authorList>
            <person name="De Bekker C."/>
            <person name="Evans H.C."/>
            <person name="Brachmann A."/>
            <person name="Hughes D.P."/>
        </authorList>
    </citation>
    <scope>NUCLEOTIDE SEQUENCE [LARGE SCALE GENOMIC DNA]</scope>
    <source>
        <strain evidence="3 4">1348a</strain>
    </source>
</reference>
<dbReference type="InterPro" id="IPR041711">
    <property type="entry name" value="Met-tRNA-FMT_N"/>
</dbReference>
<dbReference type="Gene3D" id="3.40.50.12230">
    <property type="match status" value="1"/>
</dbReference>
<dbReference type="EC" id="2.1.2.9" evidence="1"/>
<comment type="caution">
    <text evidence="3">The sequence shown here is derived from an EMBL/GenBank/DDBJ whole genome shotgun (WGS) entry which is preliminary data.</text>
</comment>
<proteinExistence type="predicted"/>